<evidence type="ECO:0000256" key="2">
    <source>
        <dbReference type="ARBA" id="ARBA00022475"/>
    </source>
</evidence>
<dbReference type="GO" id="GO:0006784">
    <property type="term" value="P:heme A biosynthetic process"/>
    <property type="evidence" value="ECO:0007669"/>
    <property type="project" value="InterPro"/>
</dbReference>
<evidence type="ECO:0000256" key="1">
    <source>
        <dbReference type="ARBA" id="ARBA00004141"/>
    </source>
</evidence>
<evidence type="ECO:0000256" key="12">
    <source>
        <dbReference type="SAM" id="Phobius"/>
    </source>
</evidence>
<feature type="transmembrane region" description="Helical" evidence="12">
    <location>
        <begin position="244"/>
        <end position="265"/>
    </location>
</feature>
<dbReference type="GO" id="GO:0046872">
    <property type="term" value="F:metal ion binding"/>
    <property type="evidence" value="ECO:0007669"/>
    <property type="project" value="UniProtKB-KW"/>
</dbReference>
<accession>A0A1I1Y6M9</accession>
<keyword evidence="5 12" id="KW-1133">Transmembrane helix</keyword>
<evidence type="ECO:0000256" key="9">
    <source>
        <dbReference type="ARBA" id="ARBA00023136"/>
    </source>
</evidence>
<keyword evidence="6" id="KW-0560">Oxidoreductase</keyword>
<dbReference type="Pfam" id="PF02628">
    <property type="entry name" value="COX15-CtaA"/>
    <property type="match status" value="1"/>
</dbReference>
<dbReference type="PANTHER" id="PTHR35457:SF1">
    <property type="entry name" value="HEME A SYNTHASE"/>
    <property type="match status" value="1"/>
</dbReference>
<proteinExistence type="predicted"/>
<organism evidence="13 14">
    <name type="scientific">Paenibacillus catalpae</name>
    <dbReference type="NCBI Taxonomy" id="1045775"/>
    <lineage>
        <taxon>Bacteria</taxon>
        <taxon>Bacillati</taxon>
        <taxon>Bacillota</taxon>
        <taxon>Bacilli</taxon>
        <taxon>Bacillales</taxon>
        <taxon>Paenibacillaceae</taxon>
        <taxon>Paenibacillus</taxon>
    </lineage>
</organism>
<reference evidence="14" key="1">
    <citation type="submission" date="2016-10" db="EMBL/GenBank/DDBJ databases">
        <authorList>
            <person name="Varghese N."/>
            <person name="Submissions S."/>
        </authorList>
    </citation>
    <scope>NUCLEOTIDE SEQUENCE [LARGE SCALE GENOMIC DNA]</scope>
    <source>
        <strain evidence="14">CGMCC 1.10784</strain>
    </source>
</reference>
<keyword evidence="7" id="KW-0408">Iron</keyword>
<keyword evidence="2" id="KW-1003">Cell membrane</keyword>
<feature type="transmembrane region" description="Helical" evidence="12">
    <location>
        <begin position="124"/>
        <end position="146"/>
    </location>
</feature>
<evidence type="ECO:0000256" key="8">
    <source>
        <dbReference type="ARBA" id="ARBA00023133"/>
    </source>
</evidence>
<dbReference type="PANTHER" id="PTHR35457">
    <property type="entry name" value="HEME A SYNTHASE"/>
    <property type="match status" value="1"/>
</dbReference>
<feature type="transmembrane region" description="Helical" evidence="12">
    <location>
        <begin position="166"/>
        <end position="183"/>
    </location>
</feature>
<evidence type="ECO:0000256" key="5">
    <source>
        <dbReference type="ARBA" id="ARBA00022989"/>
    </source>
</evidence>
<keyword evidence="10" id="KW-1015">Disulfide bond</keyword>
<evidence type="ECO:0000256" key="10">
    <source>
        <dbReference type="ARBA" id="ARBA00023157"/>
    </source>
</evidence>
<dbReference type="InterPro" id="IPR050450">
    <property type="entry name" value="COX15/CtaA_HemeA_synthase"/>
</dbReference>
<evidence type="ECO:0000256" key="7">
    <source>
        <dbReference type="ARBA" id="ARBA00023004"/>
    </source>
</evidence>
<dbReference type="EMBL" id="FOMT01000002">
    <property type="protein sequence ID" value="SFE15224.1"/>
    <property type="molecule type" value="Genomic_DNA"/>
</dbReference>
<evidence type="ECO:0000256" key="3">
    <source>
        <dbReference type="ARBA" id="ARBA00022692"/>
    </source>
</evidence>
<keyword evidence="3 12" id="KW-0812">Transmembrane</keyword>
<dbReference type="GO" id="GO:0016020">
    <property type="term" value="C:membrane"/>
    <property type="evidence" value="ECO:0007669"/>
    <property type="project" value="UniProtKB-SubCell"/>
</dbReference>
<feature type="transmembrane region" description="Helical" evidence="12">
    <location>
        <begin position="59"/>
        <end position="83"/>
    </location>
</feature>
<dbReference type="InterPro" id="IPR003780">
    <property type="entry name" value="COX15/CtaA_fam"/>
</dbReference>
<evidence type="ECO:0000313" key="14">
    <source>
        <dbReference type="Proteomes" id="UP000198855"/>
    </source>
</evidence>
<protein>
    <submittedName>
        <fullName evidence="13">Cytochrome c oxidase assembly protein subunit 15</fullName>
    </submittedName>
</protein>
<sequence length="310" mass="33773">MVTGRFRALALASCIGMLFVLLAGALVTNTGSGRGCGDDWPLCNGEFIPAYTMETAIEFSHRLITGFEGMLVVAAFVAIYLLFRKNNTDYKEPLIYASGALFFTIIQALMGAAAVVWYQSDAVMAIHFGISLIAFAFTLLLVVWSYRVKNGKPVELVIPRAIFPRMLAVSIFCYIVVYLGAFIRHTDSAGGCLGWPLCNGEVVPELEGATAAVFIHRVGALIFGLAIIGLYVHVRKISGKGEGLTKSAGWALILVIAQILSGALLTKTIGNEDWFLFTNLLHNLIITGLFGILSDMLIRSWRLREGRVKT</sequence>
<dbReference type="OrthoDB" id="9816428at2"/>
<dbReference type="STRING" id="1045775.SAMN05216378_2509"/>
<feature type="transmembrane region" description="Helical" evidence="12">
    <location>
        <begin position="95"/>
        <end position="118"/>
    </location>
</feature>
<comment type="pathway">
    <text evidence="11">Porphyrin-containing compound metabolism.</text>
</comment>
<name>A0A1I1Y6M9_9BACL</name>
<evidence type="ECO:0000256" key="11">
    <source>
        <dbReference type="ARBA" id="ARBA00023444"/>
    </source>
</evidence>
<feature type="transmembrane region" description="Helical" evidence="12">
    <location>
        <begin position="280"/>
        <end position="298"/>
    </location>
</feature>
<feature type="transmembrane region" description="Helical" evidence="12">
    <location>
        <begin position="214"/>
        <end position="232"/>
    </location>
</feature>
<keyword evidence="9 12" id="KW-0472">Membrane</keyword>
<evidence type="ECO:0000313" key="13">
    <source>
        <dbReference type="EMBL" id="SFE15224.1"/>
    </source>
</evidence>
<comment type="subcellular location">
    <subcellularLocation>
        <location evidence="1">Membrane</location>
        <topology evidence="1">Multi-pass membrane protein</topology>
    </subcellularLocation>
</comment>
<keyword evidence="14" id="KW-1185">Reference proteome</keyword>
<gene>
    <name evidence="13" type="ORF">SAMN05216378_2509</name>
</gene>
<evidence type="ECO:0000256" key="4">
    <source>
        <dbReference type="ARBA" id="ARBA00022723"/>
    </source>
</evidence>
<keyword evidence="8" id="KW-0350">Heme biosynthesis</keyword>
<dbReference type="Proteomes" id="UP000198855">
    <property type="component" value="Unassembled WGS sequence"/>
</dbReference>
<evidence type="ECO:0000256" key="6">
    <source>
        <dbReference type="ARBA" id="ARBA00023002"/>
    </source>
</evidence>
<dbReference type="GO" id="GO:0016491">
    <property type="term" value="F:oxidoreductase activity"/>
    <property type="evidence" value="ECO:0007669"/>
    <property type="project" value="UniProtKB-KW"/>
</dbReference>
<keyword evidence="4" id="KW-0479">Metal-binding</keyword>
<dbReference type="AlphaFoldDB" id="A0A1I1Y6M9"/>
<dbReference type="RefSeq" id="WP_091185231.1">
    <property type="nucleotide sequence ID" value="NZ_FOMT01000002.1"/>
</dbReference>